<dbReference type="AlphaFoldDB" id="A0A918I6N4"/>
<comment type="caution">
    <text evidence="3">The sequence shown here is derived from an EMBL/GenBank/DDBJ whole genome shotgun (WGS) entry which is preliminary data.</text>
</comment>
<organism evidence="3 4">
    <name type="scientific">Streptomyces filipinensis</name>
    <dbReference type="NCBI Taxonomy" id="66887"/>
    <lineage>
        <taxon>Bacteria</taxon>
        <taxon>Bacillati</taxon>
        <taxon>Actinomycetota</taxon>
        <taxon>Actinomycetes</taxon>
        <taxon>Kitasatosporales</taxon>
        <taxon>Streptomycetaceae</taxon>
        <taxon>Streptomyces</taxon>
    </lineage>
</organism>
<protein>
    <submittedName>
        <fullName evidence="3">Uncharacterized protein</fullName>
    </submittedName>
</protein>
<reference evidence="3" key="2">
    <citation type="submission" date="2020-09" db="EMBL/GenBank/DDBJ databases">
        <authorList>
            <person name="Sun Q."/>
            <person name="Ohkuma M."/>
        </authorList>
    </citation>
    <scope>NUCLEOTIDE SEQUENCE</scope>
    <source>
        <strain evidence="3">JCM 4369</strain>
    </source>
</reference>
<feature type="compositionally biased region" description="Low complexity" evidence="1">
    <location>
        <begin position="14"/>
        <end position="27"/>
    </location>
</feature>
<sequence>MSTPPPPQQPYPNGPQQQPYPYGQQPPQAGPGPYGGAPQAAPGPYGAPYPPQQPYPPQAYPQQPYPAWGVPPMVPPPRKRRVGLVLGIVGGVVTVVVVGLVLLGAVVESGFPDAKNRLTLPGTLLGGKYRLAQDLSGTEGKKIEDEADGAWDAKDLHGVVGSYHADGDVTKGTLVVSGMYGRFKNTDAARENMMRGAAEGANATVAVPAKDFELSGVTISCEVVTQEQMSTKFTVPICAWADGNTGATVATVNTPLASQRPSDIDLEAAARNTLTIRSEAVKPIG</sequence>
<reference evidence="3" key="1">
    <citation type="journal article" date="2014" name="Int. J. Syst. Evol. Microbiol.">
        <title>Complete genome sequence of Corynebacterium casei LMG S-19264T (=DSM 44701T), isolated from a smear-ripened cheese.</title>
        <authorList>
            <consortium name="US DOE Joint Genome Institute (JGI-PGF)"/>
            <person name="Walter F."/>
            <person name="Albersmeier A."/>
            <person name="Kalinowski J."/>
            <person name="Ruckert C."/>
        </authorList>
    </citation>
    <scope>NUCLEOTIDE SEQUENCE</scope>
    <source>
        <strain evidence="3">JCM 4369</strain>
    </source>
</reference>
<gene>
    <name evidence="3" type="ORF">GCM10010260_10360</name>
</gene>
<keyword evidence="2" id="KW-0472">Membrane</keyword>
<proteinExistence type="predicted"/>
<keyword evidence="2" id="KW-1133">Transmembrane helix</keyword>
<evidence type="ECO:0000313" key="3">
    <source>
        <dbReference type="EMBL" id="GGU80103.1"/>
    </source>
</evidence>
<dbReference type="Proteomes" id="UP000618795">
    <property type="component" value="Unassembled WGS sequence"/>
</dbReference>
<dbReference type="EMBL" id="BMTD01000002">
    <property type="protein sequence ID" value="GGU80103.1"/>
    <property type="molecule type" value="Genomic_DNA"/>
</dbReference>
<feature type="compositionally biased region" description="Pro residues" evidence="1">
    <location>
        <begin position="1"/>
        <end position="13"/>
    </location>
</feature>
<feature type="transmembrane region" description="Helical" evidence="2">
    <location>
        <begin position="82"/>
        <end position="107"/>
    </location>
</feature>
<evidence type="ECO:0000256" key="2">
    <source>
        <dbReference type="SAM" id="Phobius"/>
    </source>
</evidence>
<keyword evidence="4" id="KW-1185">Reference proteome</keyword>
<dbReference type="SUPFAM" id="SSF81995">
    <property type="entry name" value="beta-sandwich domain of Sec23/24"/>
    <property type="match status" value="1"/>
</dbReference>
<evidence type="ECO:0000313" key="4">
    <source>
        <dbReference type="Proteomes" id="UP000618795"/>
    </source>
</evidence>
<keyword evidence="2" id="KW-0812">Transmembrane</keyword>
<feature type="compositionally biased region" description="Pro residues" evidence="1">
    <location>
        <begin position="45"/>
        <end position="59"/>
    </location>
</feature>
<name>A0A918I6N4_9ACTN</name>
<dbReference type="RefSeq" id="WP_191871451.1">
    <property type="nucleotide sequence ID" value="NZ_BMTD01000002.1"/>
</dbReference>
<accession>A0A918I6N4</accession>
<feature type="region of interest" description="Disordered" evidence="1">
    <location>
        <begin position="1"/>
        <end position="62"/>
    </location>
</feature>
<evidence type="ECO:0000256" key="1">
    <source>
        <dbReference type="SAM" id="MobiDB-lite"/>
    </source>
</evidence>